<dbReference type="EMBL" id="CP162599">
    <property type="protein sequence ID" value="XDK31994.1"/>
    <property type="molecule type" value="Genomic_DNA"/>
</dbReference>
<sequence length="272" mass="31171">MQKKIWKKTFLLFLIFNLFYPALTFAADKKSDSTPFTIPNHVLPIDKENTYTNNNEADEEVEASETTKGWIDGLKYNIDNQALIELLNETTIKPSPIAIGYRGMIYLGRWPIQYETKETKVNWEYQKVHENEWNNIESTVNQKLHYDQNVTKQISGVLTSKIEHADAVKQMMLFAARKKTDLPLTFQTTIGQGTKKENAYTIPPNKAGTLTTFVPAVYEKGQIVFGEVYVQLKGKETEIILKNVTKQGIAAWMPLQDYLTFSFQLKQGTEAE</sequence>
<evidence type="ECO:0000313" key="2">
    <source>
        <dbReference type="EMBL" id="XDK31994.1"/>
    </source>
</evidence>
<dbReference type="AlphaFoldDB" id="A0AB39HNW9"/>
<proteinExistence type="predicted"/>
<keyword evidence="1" id="KW-0732">Signal</keyword>
<reference evidence="2" key="1">
    <citation type="submission" date="2024-07" db="EMBL/GenBank/DDBJ databases">
        <title>Halotolerant mesophilic bacterium Ornithinibacillus sp. 4-3, sp. nov., isolated from soil.</title>
        <authorList>
            <person name="Sidarenka A.V."/>
            <person name="Guliayeva D.E."/>
            <person name="Leanovich S.I."/>
            <person name="Hileuskaya K.S."/>
            <person name="Akhremchuk A.E."/>
            <person name="Sikolenko M.A."/>
            <person name="Valentovich L.N."/>
        </authorList>
    </citation>
    <scope>NUCLEOTIDE SEQUENCE</scope>
    <source>
        <strain evidence="2">4-3</strain>
    </source>
</reference>
<protein>
    <submittedName>
        <fullName evidence="2">YfkD family protein</fullName>
    </submittedName>
</protein>
<organism evidence="2">
    <name type="scientific">Ornithinibacillus sp. 4-3</name>
    <dbReference type="NCBI Taxonomy" id="3231488"/>
    <lineage>
        <taxon>Bacteria</taxon>
        <taxon>Bacillati</taxon>
        <taxon>Bacillota</taxon>
        <taxon>Bacilli</taxon>
        <taxon>Bacillales</taxon>
        <taxon>Bacillaceae</taxon>
        <taxon>Ornithinibacillus</taxon>
    </lineage>
</organism>
<dbReference type="Pfam" id="PF14167">
    <property type="entry name" value="YfkD"/>
    <property type="match status" value="1"/>
</dbReference>
<dbReference type="InterPro" id="IPR025548">
    <property type="entry name" value="YfkD"/>
</dbReference>
<accession>A0AB39HNW9</accession>
<feature type="signal peptide" evidence="1">
    <location>
        <begin position="1"/>
        <end position="26"/>
    </location>
</feature>
<feature type="chain" id="PRO_5044335068" evidence="1">
    <location>
        <begin position="27"/>
        <end position="272"/>
    </location>
</feature>
<gene>
    <name evidence="2" type="ORF">AB4Y30_13375</name>
</gene>
<name>A0AB39HNW9_9BACI</name>
<dbReference type="RefSeq" id="WP_368652718.1">
    <property type="nucleotide sequence ID" value="NZ_CP162599.1"/>
</dbReference>
<evidence type="ECO:0000256" key="1">
    <source>
        <dbReference type="SAM" id="SignalP"/>
    </source>
</evidence>